<name>A0A2A6RI56_9CHLR</name>
<protein>
    <submittedName>
        <fullName evidence="1">Uncharacterized protein</fullName>
    </submittedName>
</protein>
<proteinExistence type="predicted"/>
<reference evidence="2" key="1">
    <citation type="submission" date="2017-08" db="EMBL/GenBank/DDBJ databases">
        <authorList>
            <person name="Grouzdev D.S."/>
            <person name="Gaisin V.A."/>
            <person name="Rysina M.S."/>
            <person name="Gorlenko V.M."/>
        </authorList>
    </citation>
    <scope>NUCLEOTIDE SEQUENCE [LARGE SCALE GENOMIC DNA]</scope>
    <source>
        <strain evidence="2">Kir15-3F</strain>
    </source>
</reference>
<gene>
    <name evidence="1" type="ORF">CJ255_13240</name>
</gene>
<dbReference type="RefSeq" id="WP_097644582.1">
    <property type="nucleotide sequence ID" value="NZ_NQWI01000061.1"/>
</dbReference>
<dbReference type="EMBL" id="NQWI01000061">
    <property type="protein sequence ID" value="PDW02565.1"/>
    <property type="molecule type" value="Genomic_DNA"/>
</dbReference>
<dbReference type="OrthoDB" id="8547152at2"/>
<accession>A0A2A6RI56</accession>
<evidence type="ECO:0000313" key="1">
    <source>
        <dbReference type="EMBL" id="PDW02565.1"/>
    </source>
</evidence>
<dbReference type="AlphaFoldDB" id="A0A2A6RI56"/>
<organism evidence="1 2">
    <name type="scientific">Candidatus Viridilinea mediisalina</name>
    <dbReference type="NCBI Taxonomy" id="2024553"/>
    <lineage>
        <taxon>Bacteria</taxon>
        <taxon>Bacillati</taxon>
        <taxon>Chloroflexota</taxon>
        <taxon>Chloroflexia</taxon>
        <taxon>Chloroflexales</taxon>
        <taxon>Chloroflexineae</taxon>
        <taxon>Oscillochloridaceae</taxon>
        <taxon>Candidatus Viridilinea</taxon>
    </lineage>
</organism>
<sequence length="141" mass="16592">MYVRWVIRRHKNAAIADTNFFDAYLVASFRDQRGVPRQRTICYLGNIRQIGNSFPTIERELFLLRAERILESIDELSESDREEAMDALRQKVPPLDRDEVLNAFVENLRWYRRWWEQNGGGPSDEELLTIVQLARGRVGPI</sequence>
<evidence type="ECO:0000313" key="2">
    <source>
        <dbReference type="Proteomes" id="UP000220527"/>
    </source>
</evidence>
<keyword evidence="2" id="KW-1185">Reference proteome</keyword>
<comment type="caution">
    <text evidence="1">The sequence shown here is derived from an EMBL/GenBank/DDBJ whole genome shotgun (WGS) entry which is preliminary data.</text>
</comment>
<dbReference type="Proteomes" id="UP000220527">
    <property type="component" value="Unassembled WGS sequence"/>
</dbReference>